<dbReference type="SUPFAM" id="SSF47616">
    <property type="entry name" value="GST C-terminal domain-like"/>
    <property type="match status" value="1"/>
</dbReference>
<dbReference type="InterPro" id="IPR004045">
    <property type="entry name" value="Glutathione_S-Trfase_N"/>
</dbReference>
<dbReference type="Proteomes" id="UP000199180">
    <property type="component" value="Unassembled WGS sequence"/>
</dbReference>
<accession>A0A1I0JAB8</accession>
<dbReference type="Gene3D" id="3.40.30.10">
    <property type="entry name" value="Glutaredoxin"/>
    <property type="match status" value="1"/>
</dbReference>
<dbReference type="SUPFAM" id="SSF52833">
    <property type="entry name" value="Thioredoxin-like"/>
    <property type="match status" value="1"/>
</dbReference>
<dbReference type="STRING" id="364199.SAMN04489858_12324"/>
<reference evidence="4 5" key="1">
    <citation type="submission" date="2016-10" db="EMBL/GenBank/DDBJ databases">
        <authorList>
            <person name="de Groot N.N."/>
        </authorList>
    </citation>
    <scope>NUCLEOTIDE SEQUENCE [LARGE SCALE GENOMIC DNA]</scope>
    <source>
        <strain evidence="4 5">DSM 17862</strain>
    </source>
</reference>
<dbReference type="SFLD" id="SFLDG01150">
    <property type="entry name" value="Main.1:_Beta-like"/>
    <property type="match status" value="1"/>
</dbReference>
<dbReference type="PROSITE" id="PS50404">
    <property type="entry name" value="GST_NTER"/>
    <property type="match status" value="1"/>
</dbReference>
<evidence type="ECO:0000313" key="5">
    <source>
        <dbReference type="Proteomes" id="UP000199180"/>
    </source>
</evidence>
<feature type="domain" description="GST C-terminal" evidence="3">
    <location>
        <begin position="86"/>
        <end position="204"/>
    </location>
</feature>
<sequence>MITLHALKYSRAARVLWLLADLDQPCNRVDYDRDQNFRAPECLRRIHPLGKSPVIEDDGHVIAESATILRYLVAKYGDHDHTPPVGTPAFWQHEALLDYAEASLAEVALQVILPAFQGKPASEPAQSALNRHLDYLSQEISDGPLLFGGRAMLADIQLSYIVALLARFDLLTDHPAIAAYWDRLQAQPGYIAAVQAHGLMAPPA</sequence>
<evidence type="ECO:0000259" key="2">
    <source>
        <dbReference type="PROSITE" id="PS50404"/>
    </source>
</evidence>
<protein>
    <submittedName>
        <fullName evidence="4">Glutathione S-transferase</fullName>
    </submittedName>
</protein>
<organism evidence="4 5">
    <name type="scientific">Paracoccus homiensis</name>
    <dbReference type="NCBI Taxonomy" id="364199"/>
    <lineage>
        <taxon>Bacteria</taxon>
        <taxon>Pseudomonadati</taxon>
        <taxon>Pseudomonadota</taxon>
        <taxon>Alphaproteobacteria</taxon>
        <taxon>Rhodobacterales</taxon>
        <taxon>Paracoccaceae</taxon>
        <taxon>Paracoccus</taxon>
    </lineage>
</organism>
<dbReference type="CDD" id="cd03046">
    <property type="entry name" value="GST_N_GTT1_like"/>
    <property type="match status" value="1"/>
</dbReference>
<dbReference type="PANTHER" id="PTHR44051:SF9">
    <property type="entry name" value="GLUTATHIONE S-TRANSFERASE 1"/>
    <property type="match status" value="1"/>
</dbReference>
<dbReference type="Pfam" id="PF00043">
    <property type="entry name" value="GST_C"/>
    <property type="match status" value="1"/>
</dbReference>
<dbReference type="Gene3D" id="1.20.1050.10">
    <property type="match status" value="1"/>
</dbReference>
<evidence type="ECO:0000259" key="3">
    <source>
        <dbReference type="PROSITE" id="PS50405"/>
    </source>
</evidence>
<dbReference type="SFLD" id="SFLDS00019">
    <property type="entry name" value="Glutathione_Transferase_(cytos"/>
    <property type="match status" value="1"/>
</dbReference>
<dbReference type="Pfam" id="PF02798">
    <property type="entry name" value="GST_N"/>
    <property type="match status" value="1"/>
</dbReference>
<dbReference type="InterPro" id="IPR010987">
    <property type="entry name" value="Glutathione-S-Trfase_C-like"/>
</dbReference>
<dbReference type="InterPro" id="IPR036282">
    <property type="entry name" value="Glutathione-S-Trfase_C_sf"/>
</dbReference>
<dbReference type="GO" id="GO:0016740">
    <property type="term" value="F:transferase activity"/>
    <property type="evidence" value="ECO:0007669"/>
    <property type="project" value="UniProtKB-KW"/>
</dbReference>
<dbReference type="EMBL" id="FOHO01000023">
    <property type="protein sequence ID" value="SEU06830.1"/>
    <property type="molecule type" value="Genomic_DNA"/>
</dbReference>
<dbReference type="SFLD" id="SFLDG00358">
    <property type="entry name" value="Main_(cytGST)"/>
    <property type="match status" value="1"/>
</dbReference>
<dbReference type="PANTHER" id="PTHR44051">
    <property type="entry name" value="GLUTATHIONE S-TRANSFERASE-RELATED"/>
    <property type="match status" value="1"/>
</dbReference>
<evidence type="ECO:0000256" key="1">
    <source>
        <dbReference type="RuleBase" id="RU003494"/>
    </source>
</evidence>
<dbReference type="InterPro" id="IPR004046">
    <property type="entry name" value="GST_C"/>
</dbReference>
<keyword evidence="4" id="KW-0808">Transferase</keyword>
<dbReference type="RefSeq" id="WP_090737981.1">
    <property type="nucleotide sequence ID" value="NZ_FOHO01000023.1"/>
</dbReference>
<comment type="similarity">
    <text evidence="1">Belongs to the GST superfamily.</text>
</comment>
<dbReference type="OrthoDB" id="9810080at2"/>
<dbReference type="InterPro" id="IPR040079">
    <property type="entry name" value="Glutathione_S-Trfase"/>
</dbReference>
<proteinExistence type="inferred from homology"/>
<name>A0A1I0JAB8_9RHOB</name>
<keyword evidence="5" id="KW-1185">Reference proteome</keyword>
<dbReference type="AlphaFoldDB" id="A0A1I0JAB8"/>
<feature type="domain" description="GST N-terminal" evidence="2">
    <location>
        <begin position="1"/>
        <end position="80"/>
    </location>
</feature>
<evidence type="ECO:0000313" key="4">
    <source>
        <dbReference type="EMBL" id="SEU06830.1"/>
    </source>
</evidence>
<gene>
    <name evidence="4" type="ORF">SAMN04489858_12324</name>
</gene>
<dbReference type="PROSITE" id="PS50405">
    <property type="entry name" value="GST_CTER"/>
    <property type="match status" value="1"/>
</dbReference>
<dbReference type="InterPro" id="IPR036249">
    <property type="entry name" value="Thioredoxin-like_sf"/>
</dbReference>